<dbReference type="EMBL" id="CP033920">
    <property type="protein sequence ID" value="AZA46924.1"/>
    <property type="molecule type" value="Genomic_DNA"/>
</dbReference>
<dbReference type="Proteomes" id="UP000255224">
    <property type="component" value="Unassembled WGS sequence"/>
</dbReference>
<sequence length="1133" mass="128020">MKNKIILLMIVHFVTTISAQINVKSPNLDASSVFKFTETPVSLNNGLVNINLPIYTIKTKDLSIPIQLDYHSRGVRVEDIASTVGMGWSLSYGGMISRQARDGADELSNGYLITDSYTNFFTNIQKRAAVYEQTIYSPARDLIPDQFYFSTPGYSGKFIFDQLDKKIVQQPYSDYKISSIATQSSLLNSWVVTDDKGNKFYYGNLGSKSFKSSLQVVSYVQNGTPAMAYDANGNAPDSSHIDTWYLIQIETVSGDLIKYNYTLDESAYYKKDYDKIVYPCISTPCDQPSNPGVYTYFSKINENKYILESIDFPEGKVKFIPSSSSRSDVLGGKSLDKIQIYDSKDHLIEYFQLNYNIQESIQNPNTNPLLASLDASSNKRMFLNEAIRYSKYNTVIEKYTYTYNSTLLPNRFSTSQDIWGYYNNASNGSYLHFFDYNGHLSSNRESSDERSKAGILESVSYSTGLKTEFIYENNLLKPTFSMGEVLGSVNSPYHTQSEILLKAGDQLPNYNVATNSYYKDITINPQMYDSEIEITFDYHSFTDPNIPTACSYYTGWVEKNGVRVTLFPNIGASKTIVRGTSRTRALTAGSSYRIGITAFGCSLEDVASNPSESVSLMLDYKVANTGTNETLYYGPGNRIKQIKYWDKDQLKIKKTFEYKGPAGENSGDLFGMKEYVGIVGMNANNIPILDPKGVVAGSINSSLESNSMGYRYVKEYVGDAAESKGRTDYEFTNFSDGSNFLKYPFTLPTDNQWTRGLLVSKKYFENSNNSYRLLREESHKYKFGGFDTPYEISPGMGFESADGMISNYTKNRDYYVVPLAHMYMNLSHVVNKPLPHPNFLVADYTNNFRIYYKPYYFNSGKIEKYKTTSFDYLNDKILTSDNTFLYNSNDHYQPISQITTDTDKKIMETTYKYAQEKGNQYLIDKNIVGVPLETVVINKKDTQDTGKRVSKTETVYPASQSEADTKTAGLALPYEIQSTDLLNIINKEIEYQKYDSKGNIQQYTTKNGISTTIIWGYNQTQPIAKIEGAKLSDIPQALIDAIVNASINDGQLSTDASEQSLISALDLFRNNAALSAYQISTYSYDPLIGVKSITPPSGIREFYIYDTANRLKEVRENSPTGKILKEFKYNYKQ</sequence>
<dbReference type="KEGG" id="ccau:EG346_01255"/>
<gene>
    <name evidence="2" type="ORF">EG346_01255</name>
    <name evidence="3" type="ORF">NCTC13533_04077</name>
</gene>
<reference evidence="2" key="3">
    <citation type="submission" date="2018-11" db="EMBL/GenBank/DDBJ databases">
        <title>Proposal to divide the Flavobacteriaceae and reorganize its genera based on Amino Acid Identity values calculated from whole genome sequences.</title>
        <authorList>
            <person name="Nicholson A.C."/>
            <person name="Gulvik C.A."/>
            <person name="Whitney A.M."/>
            <person name="Humrighouse B.W."/>
            <person name="Bell M."/>
            <person name="Holmes B."/>
            <person name="Steigerwalt A."/>
            <person name="Villarma A."/>
            <person name="Sheth M."/>
            <person name="Batra D."/>
            <person name="Pryor J."/>
            <person name="Bernardet J.-F."/>
            <person name="Hugo C."/>
            <person name="Kampfer P."/>
            <person name="Newman J."/>
            <person name="Mcquiston J.R."/>
        </authorList>
    </citation>
    <scope>NUCLEOTIDE SEQUENCE [LARGE SCALE GENOMIC DNA]</scope>
    <source>
        <strain evidence="2">G0188</strain>
    </source>
</reference>
<evidence type="ECO:0008006" key="6">
    <source>
        <dbReference type="Google" id="ProtNLM"/>
    </source>
</evidence>
<reference evidence="5" key="2">
    <citation type="submission" date="2018-11" db="EMBL/GenBank/DDBJ databases">
        <title>Proposal to divide the Flavobacteriaceae and reorganize its genera based on Amino Acid Identity values calculated from whole genome sequences.</title>
        <authorList>
            <person name="Nicholson A.C."/>
            <person name="Gulvik C.A."/>
            <person name="Whitney A.M."/>
            <person name="Humrighouse B.W."/>
            <person name="Bell M."/>
            <person name="Holmes B."/>
            <person name="Steigerwalt A.G."/>
            <person name="Villarma A."/>
            <person name="Sheth M."/>
            <person name="Batra D."/>
            <person name="Pryor J."/>
            <person name="Bernardet J.-F."/>
            <person name="Hugo C."/>
            <person name="Kampfer P."/>
            <person name="Newman J."/>
            <person name="McQuiston J.R."/>
        </authorList>
    </citation>
    <scope>NUCLEOTIDE SEQUENCE [LARGE SCALE GENOMIC DNA]</scope>
    <source>
        <strain evidence="5">G0188</strain>
    </source>
</reference>
<dbReference type="RefSeq" id="WP_123876729.1">
    <property type="nucleotide sequence ID" value="NZ_CP033920.1"/>
</dbReference>
<dbReference type="AlphaFoldDB" id="A0A376ECG9"/>
<dbReference type="STRING" id="297244.SAMN05421639_102818"/>
<dbReference type="OrthoDB" id="9814627at2"/>
<accession>A0A3G6LUJ9</accession>
<dbReference type="Proteomes" id="UP000273270">
    <property type="component" value="Chromosome"/>
</dbReference>
<feature type="chain" id="PRO_5044586148" description="YD repeat-containing protein" evidence="1">
    <location>
        <begin position="20"/>
        <end position="1133"/>
    </location>
</feature>
<reference evidence="3 4" key="1">
    <citation type="submission" date="2018-06" db="EMBL/GenBank/DDBJ databases">
        <authorList>
            <consortium name="Pathogen Informatics"/>
            <person name="Doyle S."/>
        </authorList>
    </citation>
    <scope>NUCLEOTIDE SEQUENCE [LARGE SCALE GENOMIC DNA]</scope>
    <source>
        <strain evidence="3 4">NCTC13533</strain>
    </source>
</reference>
<proteinExistence type="predicted"/>
<keyword evidence="1" id="KW-0732">Signal</keyword>
<evidence type="ECO:0000313" key="5">
    <source>
        <dbReference type="Proteomes" id="UP000273270"/>
    </source>
</evidence>
<accession>A0A376ECG9</accession>
<keyword evidence="5" id="KW-1185">Reference proteome</keyword>
<evidence type="ECO:0000313" key="4">
    <source>
        <dbReference type="Proteomes" id="UP000255224"/>
    </source>
</evidence>
<evidence type="ECO:0000313" key="2">
    <source>
        <dbReference type="EMBL" id="AZA46924.1"/>
    </source>
</evidence>
<dbReference type="EMBL" id="UFVQ01000003">
    <property type="protein sequence ID" value="STD06845.1"/>
    <property type="molecule type" value="Genomic_DNA"/>
</dbReference>
<protein>
    <recommendedName>
        <fullName evidence="6">YD repeat-containing protein</fullName>
    </recommendedName>
</protein>
<feature type="signal peptide" evidence="1">
    <location>
        <begin position="1"/>
        <end position="19"/>
    </location>
</feature>
<evidence type="ECO:0000256" key="1">
    <source>
        <dbReference type="SAM" id="SignalP"/>
    </source>
</evidence>
<evidence type="ECO:0000313" key="3">
    <source>
        <dbReference type="EMBL" id="STD06845.1"/>
    </source>
</evidence>
<name>A0A376ECG9_CHRCU</name>
<organism evidence="3 4">
    <name type="scientific">Chryseobacterium carnipullorum</name>
    <dbReference type="NCBI Taxonomy" id="1124835"/>
    <lineage>
        <taxon>Bacteria</taxon>
        <taxon>Pseudomonadati</taxon>
        <taxon>Bacteroidota</taxon>
        <taxon>Flavobacteriia</taxon>
        <taxon>Flavobacteriales</taxon>
        <taxon>Weeksellaceae</taxon>
        <taxon>Chryseobacterium group</taxon>
        <taxon>Chryseobacterium</taxon>
    </lineage>
</organism>